<reference evidence="5 6" key="1">
    <citation type="journal article" date="2019" name="Sci. Rep.">
        <title>Orb-weaving spider Araneus ventricosus genome elucidates the spidroin gene catalogue.</title>
        <authorList>
            <person name="Kono N."/>
            <person name="Nakamura H."/>
            <person name="Ohtoshi R."/>
            <person name="Moran D.A.P."/>
            <person name="Shinohara A."/>
            <person name="Yoshida Y."/>
            <person name="Fujiwara M."/>
            <person name="Mori M."/>
            <person name="Tomita M."/>
            <person name="Arakawa K."/>
        </authorList>
    </citation>
    <scope>NUCLEOTIDE SEQUENCE [LARGE SCALE GENOMIC DNA]</scope>
</reference>
<evidence type="ECO:0000313" key="6">
    <source>
        <dbReference type="Proteomes" id="UP000499080"/>
    </source>
</evidence>
<protein>
    <recommendedName>
        <fullName evidence="4">HTH CENPB-type domain-containing protein</fullName>
    </recommendedName>
</protein>
<evidence type="ECO:0000256" key="2">
    <source>
        <dbReference type="ARBA" id="ARBA00023125"/>
    </source>
</evidence>
<dbReference type="InterPro" id="IPR009057">
    <property type="entry name" value="Homeodomain-like_sf"/>
</dbReference>
<keyword evidence="3" id="KW-0175">Coiled coil</keyword>
<evidence type="ECO:0000259" key="4">
    <source>
        <dbReference type="PROSITE" id="PS51253"/>
    </source>
</evidence>
<dbReference type="Gene3D" id="1.10.10.60">
    <property type="entry name" value="Homeodomain-like"/>
    <property type="match status" value="1"/>
</dbReference>
<feature type="coiled-coil region" evidence="3">
    <location>
        <begin position="107"/>
        <end position="165"/>
    </location>
</feature>
<comment type="caution">
    <text evidence="5">The sequence shown here is derived from an EMBL/GenBank/DDBJ whole genome shotgun (WGS) entry which is preliminary data.</text>
</comment>
<evidence type="ECO:0000256" key="3">
    <source>
        <dbReference type="SAM" id="Coils"/>
    </source>
</evidence>
<dbReference type="AlphaFoldDB" id="A0A4Y2LL35"/>
<dbReference type="SUPFAM" id="SSF46689">
    <property type="entry name" value="Homeodomain-like"/>
    <property type="match status" value="1"/>
</dbReference>
<dbReference type="OrthoDB" id="6433226at2759"/>
<dbReference type="Pfam" id="PF03221">
    <property type="entry name" value="HTH_Tnp_Tc5"/>
    <property type="match status" value="1"/>
</dbReference>
<keyword evidence="2" id="KW-0238">DNA-binding</keyword>
<accession>A0A4Y2LL35</accession>
<organism evidence="5 6">
    <name type="scientific">Araneus ventricosus</name>
    <name type="common">Orbweaver spider</name>
    <name type="synonym">Epeira ventricosa</name>
    <dbReference type="NCBI Taxonomy" id="182803"/>
    <lineage>
        <taxon>Eukaryota</taxon>
        <taxon>Metazoa</taxon>
        <taxon>Ecdysozoa</taxon>
        <taxon>Arthropoda</taxon>
        <taxon>Chelicerata</taxon>
        <taxon>Arachnida</taxon>
        <taxon>Araneae</taxon>
        <taxon>Araneomorphae</taxon>
        <taxon>Entelegynae</taxon>
        <taxon>Araneoidea</taxon>
        <taxon>Araneidae</taxon>
        <taxon>Araneus</taxon>
    </lineage>
</organism>
<sequence>MKWFRSARAKNIPVSGVLLQEKAREVGESLELETFKASNGWLEKLINFQSNVKQKCKNFFYKKFVLPNSGYLLITDKTFGPVTVRFSEAKALVSQLHQSLELPADQKDILSRMLQEYEDEMRHLLQLNNLNSLLEQDIGKMTKKMKSLENTIKQQEMMETELETNYPLLQIIMQVKDVIIKEL</sequence>
<dbReference type="InterPro" id="IPR006600">
    <property type="entry name" value="HTH_CenpB_DNA-bd_dom"/>
</dbReference>
<dbReference type="PROSITE" id="PS51253">
    <property type="entry name" value="HTH_CENPB"/>
    <property type="match status" value="1"/>
</dbReference>
<evidence type="ECO:0000313" key="5">
    <source>
        <dbReference type="EMBL" id="GBN15322.1"/>
    </source>
</evidence>
<evidence type="ECO:0000256" key="1">
    <source>
        <dbReference type="ARBA" id="ARBA00004123"/>
    </source>
</evidence>
<dbReference type="GO" id="GO:0003677">
    <property type="term" value="F:DNA binding"/>
    <property type="evidence" value="ECO:0007669"/>
    <property type="project" value="UniProtKB-KW"/>
</dbReference>
<dbReference type="GO" id="GO:0005634">
    <property type="term" value="C:nucleus"/>
    <property type="evidence" value="ECO:0007669"/>
    <property type="project" value="UniProtKB-SubCell"/>
</dbReference>
<feature type="domain" description="HTH CENPB-type" evidence="4">
    <location>
        <begin position="1"/>
        <end position="55"/>
    </location>
</feature>
<proteinExistence type="predicted"/>
<dbReference type="Proteomes" id="UP000499080">
    <property type="component" value="Unassembled WGS sequence"/>
</dbReference>
<gene>
    <name evidence="5" type="ORF">AVEN_246412_1</name>
</gene>
<keyword evidence="6" id="KW-1185">Reference proteome</keyword>
<dbReference type="EMBL" id="BGPR01006008">
    <property type="protein sequence ID" value="GBN15322.1"/>
    <property type="molecule type" value="Genomic_DNA"/>
</dbReference>
<comment type="subcellular location">
    <subcellularLocation>
        <location evidence="1">Nucleus</location>
    </subcellularLocation>
</comment>
<name>A0A4Y2LL35_ARAVE</name>